<dbReference type="PROSITE" id="PS50889">
    <property type="entry name" value="S4"/>
    <property type="match status" value="1"/>
</dbReference>
<keyword evidence="4" id="KW-0694">RNA-binding</keyword>
<dbReference type="GO" id="GO:0016853">
    <property type="term" value="F:isomerase activity"/>
    <property type="evidence" value="ECO:0007669"/>
    <property type="project" value="UniProtKB-KW"/>
</dbReference>
<dbReference type="PANTHER" id="PTHR21600:SF44">
    <property type="entry name" value="RIBOSOMAL LARGE SUBUNIT PSEUDOURIDINE SYNTHASE D"/>
    <property type="match status" value="1"/>
</dbReference>
<dbReference type="Gene3D" id="3.10.290.10">
    <property type="entry name" value="RNA-binding S4 domain"/>
    <property type="match status" value="1"/>
</dbReference>
<dbReference type="Pfam" id="PF01479">
    <property type="entry name" value="S4"/>
    <property type="match status" value="1"/>
</dbReference>
<reference evidence="7 8" key="1">
    <citation type="submission" date="2023-11" db="EMBL/GenBank/DDBJ databases">
        <title>Paucibacter sp. nov., isolated from fresh soil in Korea.</title>
        <authorList>
            <person name="Le N.T.T."/>
        </authorList>
    </citation>
    <scope>NUCLEOTIDE SEQUENCE [LARGE SCALE GENOMIC DNA]</scope>
    <source>
        <strain evidence="7 8">R3-3</strain>
    </source>
</reference>
<dbReference type="Gene3D" id="3.30.2350.10">
    <property type="entry name" value="Pseudouridine synthase"/>
    <property type="match status" value="1"/>
</dbReference>
<dbReference type="InterPro" id="IPR036986">
    <property type="entry name" value="S4_RNA-bd_sf"/>
</dbReference>
<feature type="domain" description="RNA-binding S4" evidence="6">
    <location>
        <begin position="21"/>
        <end position="86"/>
    </location>
</feature>
<evidence type="ECO:0000256" key="2">
    <source>
        <dbReference type="ARBA" id="ARBA00023235"/>
    </source>
</evidence>
<evidence type="ECO:0000256" key="5">
    <source>
        <dbReference type="RuleBase" id="RU362028"/>
    </source>
</evidence>
<dbReference type="Pfam" id="PF00849">
    <property type="entry name" value="PseudoU_synth_2"/>
    <property type="match status" value="1"/>
</dbReference>
<dbReference type="Proteomes" id="UP001285263">
    <property type="component" value="Unassembled WGS sequence"/>
</dbReference>
<sequence>MPVAEEVEVREAEVQADGHGMRLDRWLVQLAPEFSRNHLQSLVERGCVSVDGQAVTKDSRKLKAGERVRVELQPTEESRAFRAEVLDLAVIYEDEHLLVLNKAPGMVVHPAAGNWSGTVMNGLLARHPAAATLPRAGIVHRLDKDTSGLMVVGKTLEAVTALVRMIAAREVHREYLALAWGSVPEEAVVDAPLRRDPVSRVKMAVLSGGKPSRTDVYLLGRGEVAGRAVSGVHCVLHSGRTHQIRVHLAHEGHPLLADTLYGGAPALGLERQALHAARLSFAHPIGGQALQFDAPLPQDLASAWENLGFGVDALPLRST</sequence>
<comment type="catalytic activity">
    <reaction evidence="3">
        <text>uridine(1911/1915/1917) in 23S rRNA = pseudouridine(1911/1915/1917) in 23S rRNA</text>
        <dbReference type="Rhea" id="RHEA:42524"/>
        <dbReference type="Rhea" id="RHEA-COMP:10097"/>
        <dbReference type="Rhea" id="RHEA-COMP:10098"/>
        <dbReference type="ChEBI" id="CHEBI:65314"/>
        <dbReference type="ChEBI" id="CHEBI:65315"/>
        <dbReference type="EC" id="5.4.99.23"/>
    </reaction>
</comment>
<dbReference type="InterPro" id="IPR020103">
    <property type="entry name" value="PsdUridine_synth_cat_dom_sf"/>
</dbReference>
<evidence type="ECO:0000256" key="4">
    <source>
        <dbReference type="PROSITE-ProRule" id="PRU00182"/>
    </source>
</evidence>
<gene>
    <name evidence="7" type="ORF">SNE35_21355</name>
</gene>
<evidence type="ECO:0000313" key="8">
    <source>
        <dbReference type="Proteomes" id="UP001285263"/>
    </source>
</evidence>
<proteinExistence type="inferred from homology"/>
<comment type="caution">
    <text evidence="7">The sequence shown here is derived from an EMBL/GenBank/DDBJ whole genome shotgun (WGS) entry which is preliminary data.</text>
</comment>
<dbReference type="RefSeq" id="WP_320425036.1">
    <property type="nucleotide sequence ID" value="NZ_JAXCLA010000007.1"/>
</dbReference>
<dbReference type="PANTHER" id="PTHR21600">
    <property type="entry name" value="MITOCHONDRIAL RNA PSEUDOURIDINE SYNTHASE"/>
    <property type="match status" value="1"/>
</dbReference>
<dbReference type="EC" id="5.4.99.-" evidence="5"/>
<dbReference type="InterPro" id="IPR002942">
    <property type="entry name" value="S4_RNA-bd"/>
</dbReference>
<dbReference type="SMART" id="SM00363">
    <property type="entry name" value="S4"/>
    <property type="match status" value="1"/>
</dbReference>
<dbReference type="NCBIfam" id="TIGR00005">
    <property type="entry name" value="rluA_subfam"/>
    <property type="match status" value="1"/>
</dbReference>
<name>A0ABU5DLP3_9BURK</name>
<evidence type="ECO:0000256" key="3">
    <source>
        <dbReference type="ARBA" id="ARBA00036882"/>
    </source>
</evidence>
<dbReference type="InterPro" id="IPR006145">
    <property type="entry name" value="PsdUridine_synth_RsuA/RluA"/>
</dbReference>
<organism evidence="7 8">
    <name type="scientific">Roseateles agri</name>
    <dbReference type="NCBI Taxonomy" id="3098619"/>
    <lineage>
        <taxon>Bacteria</taxon>
        <taxon>Pseudomonadati</taxon>
        <taxon>Pseudomonadota</taxon>
        <taxon>Betaproteobacteria</taxon>
        <taxon>Burkholderiales</taxon>
        <taxon>Sphaerotilaceae</taxon>
        <taxon>Roseateles</taxon>
    </lineage>
</organism>
<dbReference type="CDD" id="cd00165">
    <property type="entry name" value="S4"/>
    <property type="match status" value="1"/>
</dbReference>
<comment type="function">
    <text evidence="5">Responsible for synthesis of pseudouridine from uracil.</text>
</comment>
<keyword evidence="8" id="KW-1185">Reference proteome</keyword>
<dbReference type="SUPFAM" id="SSF55174">
    <property type="entry name" value="Alpha-L RNA-binding motif"/>
    <property type="match status" value="1"/>
</dbReference>
<keyword evidence="2 5" id="KW-0413">Isomerase</keyword>
<dbReference type="InterPro" id="IPR050188">
    <property type="entry name" value="RluA_PseudoU_synthase"/>
</dbReference>
<comment type="similarity">
    <text evidence="1 5">Belongs to the pseudouridine synthase RluA family.</text>
</comment>
<accession>A0ABU5DLP3</accession>
<evidence type="ECO:0000259" key="6">
    <source>
        <dbReference type="SMART" id="SM00363"/>
    </source>
</evidence>
<protein>
    <recommendedName>
        <fullName evidence="5">Pseudouridine synthase</fullName>
        <ecNumber evidence="5">5.4.99.-</ecNumber>
    </recommendedName>
</protein>
<comment type="catalytic activity">
    <reaction evidence="5">
        <text>a uridine in RNA = a pseudouridine in RNA</text>
        <dbReference type="Rhea" id="RHEA:48348"/>
        <dbReference type="Rhea" id="RHEA-COMP:12068"/>
        <dbReference type="Rhea" id="RHEA-COMP:12069"/>
        <dbReference type="ChEBI" id="CHEBI:65314"/>
        <dbReference type="ChEBI" id="CHEBI:65315"/>
    </reaction>
</comment>
<dbReference type="InterPro" id="IPR006225">
    <property type="entry name" value="PsdUridine_synth_RluC/D"/>
</dbReference>
<dbReference type="PROSITE" id="PS01129">
    <property type="entry name" value="PSI_RLU"/>
    <property type="match status" value="1"/>
</dbReference>
<evidence type="ECO:0000256" key="1">
    <source>
        <dbReference type="ARBA" id="ARBA00010876"/>
    </source>
</evidence>
<evidence type="ECO:0000313" key="7">
    <source>
        <dbReference type="EMBL" id="MDY0747069.1"/>
    </source>
</evidence>
<dbReference type="SUPFAM" id="SSF55120">
    <property type="entry name" value="Pseudouridine synthase"/>
    <property type="match status" value="1"/>
</dbReference>
<dbReference type="InterPro" id="IPR006224">
    <property type="entry name" value="PsdUridine_synth_RluA-like_CS"/>
</dbReference>
<dbReference type="EMBL" id="JAXCLA010000007">
    <property type="protein sequence ID" value="MDY0747069.1"/>
    <property type="molecule type" value="Genomic_DNA"/>
</dbReference>
<dbReference type="CDD" id="cd02869">
    <property type="entry name" value="PseudoU_synth_RluA_like"/>
    <property type="match status" value="1"/>
</dbReference>